<name>A0A182RHM8_ANOFN</name>
<protein>
    <submittedName>
        <fullName evidence="1">Uncharacterized protein</fullName>
    </submittedName>
</protein>
<dbReference type="AlphaFoldDB" id="A0A182RHM8"/>
<dbReference type="EnsemblMetazoa" id="AFUN005740-RA">
    <property type="protein sequence ID" value="AFUN005740-PA"/>
    <property type="gene ID" value="AFUN005740"/>
</dbReference>
<sequence>MSRKHGGIAATNTILQAEGFADDSFMQMNRRSDRGVNGLCYGRANKKNSVTHTLAKTRGVNELRPILDNARTVLHSLTNLRTERTEPDSELVVRTGSDFPPFDCQGGLKP</sequence>
<organism evidence="1">
    <name type="scientific">Anopheles funestus</name>
    <name type="common">African malaria mosquito</name>
    <dbReference type="NCBI Taxonomy" id="62324"/>
    <lineage>
        <taxon>Eukaryota</taxon>
        <taxon>Metazoa</taxon>
        <taxon>Ecdysozoa</taxon>
        <taxon>Arthropoda</taxon>
        <taxon>Hexapoda</taxon>
        <taxon>Insecta</taxon>
        <taxon>Pterygota</taxon>
        <taxon>Neoptera</taxon>
        <taxon>Endopterygota</taxon>
        <taxon>Diptera</taxon>
        <taxon>Nematocera</taxon>
        <taxon>Culicoidea</taxon>
        <taxon>Culicidae</taxon>
        <taxon>Anophelinae</taxon>
        <taxon>Anopheles</taxon>
    </lineage>
</organism>
<reference evidence="1" key="1">
    <citation type="submission" date="2020-05" db="UniProtKB">
        <authorList>
            <consortium name="EnsemblMetazoa"/>
        </authorList>
    </citation>
    <scope>IDENTIFICATION</scope>
    <source>
        <strain evidence="1">FUMOZ</strain>
    </source>
</reference>
<proteinExistence type="predicted"/>
<accession>A0A182RHM8</accession>
<dbReference type="VEuPathDB" id="VectorBase:AFUN005740"/>
<evidence type="ECO:0000313" key="1">
    <source>
        <dbReference type="EnsemblMetazoa" id="AFUN005740-PA"/>
    </source>
</evidence>